<sequence length="102" mass="11304">MAEQFQFDPAPVDRAIARLNKLLEQVTRDAQRVGQLGHVTRPGDAPDTLAFHGKLTSSMSRLADQHQAFAQAVEAQIERLQLVKQQYTKTDQSAAAQLGGYR</sequence>
<proteinExistence type="predicted"/>
<name>A0A9W6QX37_9PSEU</name>
<evidence type="ECO:0000313" key="2">
    <source>
        <dbReference type="Proteomes" id="UP001165136"/>
    </source>
</evidence>
<evidence type="ECO:0008006" key="3">
    <source>
        <dbReference type="Google" id="ProtNLM"/>
    </source>
</evidence>
<gene>
    <name evidence="1" type="ORF">Atai01_22550</name>
</gene>
<accession>A0A9W6QX37</accession>
<dbReference type="EMBL" id="BSTI01000004">
    <property type="protein sequence ID" value="GLY65636.1"/>
    <property type="molecule type" value="Genomic_DNA"/>
</dbReference>
<protein>
    <recommendedName>
        <fullName evidence="3">PE domain-containing protein</fullName>
    </recommendedName>
</protein>
<evidence type="ECO:0000313" key="1">
    <source>
        <dbReference type="EMBL" id="GLY65636.1"/>
    </source>
</evidence>
<dbReference type="Proteomes" id="UP001165136">
    <property type="component" value="Unassembled WGS sequence"/>
</dbReference>
<comment type="caution">
    <text evidence="1">The sequence shown here is derived from an EMBL/GenBank/DDBJ whole genome shotgun (WGS) entry which is preliminary data.</text>
</comment>
<reference evidence="1" key="1">
    <citation type="submission" date="2023-03" db="EMBL/GenBank/DDBJ databases">
        <title>Amycolatopsis taiwanensis NBRC 103393.</title>
        <authorList>
            <person name="Ichikawa N."/>
            <person name="Sato H."/>
            <person name="Tonouchi N."/>
        </authorList>
    </citation>
    <scope>NUCLEOTIDE SEQUENCE</scope>
    <source>
        <strain evidence="1">NBRC 103393</strain>
    </source>
</reference>
<dbReference type="RefSeq" id="WP_285486764.1">
    <property type="nucleotide sequence ID" value="NZ_BSTI01000004.1"/>
</dbReference>
<keyword evidence="2" id="KW-1185">Reference proteome</keyword>
<dbReference type="AlphaFoldDB" id="A0A9W6QX37"/>
<organism evidence="1 2">
    <name type="scientific">Amycolatopsis taiwanensis</name>
    <dbReference type="NCBI Taxonomy" id="342230"/>
    <lineage>
        <taxon>Bacteria</taxon>
        <taxon>Bacillati</taxon>
        <taxon>Actinomycetota</taxon>
        <taxon>Actinomycetes</taxon>
        <taxon>Pseudonocardiales</taxon>
        <taxon>Pseudonocardiaceae</taxon>
        <taxon>Amycolatopsis</taxon>
    </lineage>
</organism>